<protein>
    <submittedName>
        <fullName evidence="9">Phosphatidylinositol-binding protein scs2</fullName>
    </submittedName>
</protein>
<dbReference type="InterPro" id="IPR016763">
    <property type="entry name" value="VAP"/>
</dbReference>
<accession>A0ABR1K1A0</accession>
<proteinExistence type="inferred from homology"/>
<evidence type="ECO:0000256" key="4">
    <source>
        <dbReference type="ARBA" id="ARBA00022989"/>
    </source>
</evidence>
<gene>
    <name evidence="9" type="primary">SCS2</name>
    <name evidence="9" type="ORF">VKT23_003779</name>
</gene>
<dbReference type="EMBL" id="JBANRG010000003">
    <property type="protein sequence ID" value="KAK7469295.1"/>
    <property type="molecule type" value="Genomic_DNA"/>
</dbReference>
<evidence type="ECO:0000256" key="2">
    <source>
        <dbReference type="ARBA" id="ARBA00008932"/>
    </source>
</evidence>
<evidence type="ECO:0000256" key="1">
    <source>
        <dbReference type="ARBA" id="ARBA00004211"/>
    </source>
</evidence>
<keyword evidence="4 7" id="KW-1133">Transmembrane helix</keyword>
<dbReference type="InterPro" id="IPR008962">
    <property type="entry name" value="PapD-like_sf"/>
</dbReference>
<dbReference type="InterPro" id="IPR000535">
    <property type="entry name" value="MSP_dom"/>
</dbReference>
<evidence type="ECO:0000256" key="6">
    <source>
        <dbReference type="SAM" id="MobiDB-lite"/>
    </source>
</evidence>
<dbReference type="PIRSF" id="PIRSF019693">
    <property type="entry name" value="VAMP-associated"/>
    <property type="match status" value="1"/>
</dbReference>
<keyword evidence="10" id="KW-1185">Reference proteome</keyword>
<dbReference type="PANTHER" id="PTHR10809">
    <property type="entry name" value="VESICLE-ASSOCIATED MEMBRANE PROTEIN-ASSOCIATED PROTEIN"/>
    <property type="match status" value="1"/>
</dbReference>
<dbReference type="PROSITE" id="PS50202">
    <property type="entry name" value="MSP"/>
    <property type="match status" value="1"/>
</dbReference>
<evidence type="ECO:0000256" key="7">
    <source>
        <dbReference type="SAM" id="Phobius"/>
    </source>
</evidence>
<evidence type="ECO:0000256" key="5">
    <source>
        <dbReference type="ARBA" id="ARBA00023136"/>
    </source>
</evidence>
<dbReference type="PANTHER" id="PTHR10809:SF6">
    <property type="entry name" value="AT11025P-RELATED"/>
    <property type="match status" value="1"/>
</dbReference>
<sequence length="344" mass="37463">MSVYLNPSSSLGFHRPLTQLVKRALTISNPNTQPVAFKVKTTAPKLYCVRPNSGRIEPGQSVEVSVMLQALKEEPPLTAKCKDKFLIQSTVITPEKESKSLQEIWAVPEGATDDTNKVHQQKLRVVYLPPEGERLDEEDEGTIQQQSSMNGVEKDAAPIQSSTSVPDARPSRYETVQSRPETNGHPMPDFDADSSFQQQPEQYAESHDEPQAPPPVSVFVQPPGSEKLAVVPEPEPEPAPAAPIVTREVSAPAPIPMPTPSSTLSEELKEARAEIDRLRSLLAAAAPPPELRRRSRAISDDGTVVSGTDVGTIIDEPPLSQEGVPLQVVVIIALGVFVMTYLFF</sequence>
<feature type="domain" description="MSP" evidence="8">
    <location>
        <begin position="2"/>
        <end position="128"/>
    </location>
</feature>
<evidence type="ECO:0000313" key="9">
    <source>
        <dbReference type="EMBL" id="KAK7469295.1"/>
    </source>
</evidence>
<dbReference type="InterPro" id="IPR013783">
    <property type="entry name" value="Ig-like_fold"/>
</dbReference>
<evidence type="ECO:0000313" key="10">
    <source>
        <dbReference type="Proteomes" id="UP001498398"/>
    </source>
</evidence>
<dbReference type="Proteomes" id="UP001498398">
    <property type="component" value="Unassembled WGS sequence"/>
</dbReference>
<evidence type="ECO:0000256" key="3">
    <source>
        <dbReference type="ARBA" id="ARBA00022692"/>
    </source>
</evidence>
<feature type="region of interest" description="Disordered" evidence="6">
    <location>
        <begin position="129"/>
        <end position="217"/>
    </location>
</feature>
<comment type="similarity">
    <text evidence="2">Belongs to the VAMP-associated protein (VAP) (TC 9.B.17) family.</text>
</comment>
<evidence type="ECO:0000259" key="8">
    <source>
        <dbReference type="PROSITE" id="PS50202"/>
    </source>
</evidence>
<feature type="transmembrane region" description="Helical" evidence="7">
    <location>
        <begin position="324"/>
        <end position="343"/>
    </location>
</feature>
<dbReference type="SUPFAM" id="SSF49354">
    <property type="entry name" value="PapD-like"/>
    <property type="match status" value="1"/>
</dbReference>
<reference evidence="9 10" key="1">
    <citation type="submission" date="2024-01" db="EMBL/GenBank/DDBJ databases">
        <title>A draft genome for the cacao thread blight pathogen Marasmiellus scandens.</title>
        <authorList>
            <person name="Baruah I.K."/>
            <person name="Leung J."/>
            <person name="Bukari Y."/>
            <person name="Amoako-Attah I."/>
            <person name="Meinhardt L.W."/>
            <person name="Bailey B.A."/>
            <person name="Cohen S.P."/>
        </authorList>
    </citation>
    <scope>NUCLEOTIDE SEQUENCE [LARGE SCALE GENOMIC DNA]</scope>
    <source>
        <strain evidence="9 10">GH-19</strain>
    </source>
</reference>
<keyword evidence="3 7" id="KW-0812">Transmembrane</keyword>
<comment type="subcellular location">
    <subcellularLocation>
        <location evidence="1">Membrane</location>
        <topology evidence="1">Single-pass type IV membrane protein</topology>
    </subcellularLocation>
</comment>
<comment type="caution">
    <text evidence="9">The sequence shown here is derived from an EMBL/GenBank/DDBJ whole genome shotgun (WGS) entry which is preliminary data.</text>
</comment>
<dbReference type="Gene3D" id="2.60.40.10">
    <property type="entry name" value="Immunoglobulins"/>
    <property type="match status" value="1"/>
</dbReference>
<keyword evidence="5 7" id="KW-0472">Membrane</keyword>
<name>A0ABR1K1A0_9AGAR</name>
<organism evidence="9 10">
    <name type="scientific">Marasmiellus scandens</name>
    <dbReference type="NCBI Taxonomy" id="2682957"/>
    <lineage>
        <taxon>Eukaryota</taxon>
        <taxon>Fungi</taxon>
        <taxon>Dikarya</taxon>
        <taxon>Basidiomycota</taxon>
        <taxon>Agaricomycotina</taxon>
        <taxon>Agaricomycetes</taxon>
        <taxon>Agaricomycetidae</taxon>
        <taxon>Agaricales</taxon>
        <taxon>Marasmiineae</taxon>
        <taxon>Omphalotaceae</taxon>
        <taxon>Marasmiellus</taxon>
    </lineage>
</organism>
<dbReference type="Pfam" id="PF00635">
    <property type="entry name" value="Motile_Sperm"/>
    <property type="match status" value="1"/>
</dbReference>